<sequence length="352" mass="40200">MLGTFEQGIDDDDAFACSKVIANICASCSHSSSVSVDDESFQYSGCAIVDIMKSKNIQYSAHFERIDEMIIMYLTFTRLDIAYAVQQICLFMHAPREPHFSALKRIIRYTKGTFDYRLYIILVLPIASLRIQTQTGRDAPTHVDLHPSDNLISWSAKRQPAISRSSVEAEYRGVANVVVETCWLRNLLLELGVLHEKLPLYTVTMSPLCTYLAIRFNTNAPNTSSLTYILRWRWVKFVYFIFLLLINIFTKGLPRQLFLDFRSSLSVHPGHARTAGENAKNLNCLGAFGWSDSDINTIAKRQSVLFSSSEERLRKGLDFFMVELGYEPSWLAARGSLLMYSLERRVKPRYQV</sequence>
<evidence type="ECO:0000256" key="2">
    <source>
        <dbReference type="ARBA" id="ARBA00022472"/>
    </source>
</evidence>
<gene>
    <name evidence="4" type="ORF">OSB04_005700</name>
</gene>
<dbReference type="EMBL" id="JARYMX010000002">
    <property type="protein sequence ID" value="KAJ9560540.1"/>
    <property type="molecule type" value="Genomic_DNA"/>
</dbReference>
<dbReference type="AlphaFoldDB" id="A0AA38WPV9"/>
<dbReference type="Pfam" id="PF02536">
    <property type="entry name" value="mTERF"/>
    <property type="match status" value="1"/>
</dbReference>
<dbReference type="CDD" id="cd09272">
    <property type="entry name" value="RNase_HI_RT_Ty1"/>
    <property type="match status" value="1"/>
</dbReference>
<keyword evidence="5" id="KW-1185">Reference proteome</keyword>
<dbReference type="InterPro" id="IPR038538">
    <property type="entry name" value="MTERF_sf"/>
</dbReference>
<evidence type="ECO:0000256" key="1">
    <source>
        <dbReference type="ARBA" id="ARBA00007692"/>
    </source>
</evidence>
<evidence type="ECO:0000313" key="4">
    <source>
        <dbReference type="EMBL" id="KAJ9560540.1"/>
    </source>
</evidence>
<accession>A0AA38WPV9</accession>
<proteinExistence type="inferred from homology"/>
<keyword evidence="2" id="KW-0806">Transcription termination</keyword>
<organism evidence="4 5">
    <name type="scientific">Centaurea solstitialis</name>
    <name type="common">yellow star-thistle</name>
    <dbReference type="NCBI Taxonomy" id="347529"/>
    <lineage>
        <taxon>Eukaryota</taxon>
        <taxon>Viridiplantae</taxon>
        <taxon>Streptophyta</taxon>
        <taxon>Embryophyta</taxon>
        <taxon>Tracheophyta</taxon>
        <taxon>Spermatophyta</taxon>
        <taxon>Magnoliopsida</taxon>
        <taxon>eudicotyledons</taxon>
        <taxon>Gunneridae</taxon>
        <taxon>Pentapetalae</taxon>
        <taxon>asterids</taxon>
        <taxon>campanulids</taxon>
        <taxon>Asterales</taxon>
        <taxon>Asteraceae</taxon>
        <taxon>Carduoideae</taxon>
        <taxon>Cardueae</taxon>
        <taxon>Centaureinae</taxon>
        <taxon>Centaurea</taxon>
    </lineage>
</organism>
<dbReference type="GO" id="GO:0003676">
    <property type="term" value="F:nucleic acid binding"/>
    <property type="evidence" value="ECO:0007669"/>
    <property type="project" value="InterPro"/>
</dbReference>
<name>A0AA38WPV9_9ASTR</name>
<protein>
    <submittedName>
        <fullName evidence="4">Uncharacterized protein</fullName>
    </submittedName>
</protein>
<dbReference type="GO" id="GO:0006353">
    <property type="term" value="P:DNA-templated transcription termination"/>
    <property type="evidence" value="ECO:0007669"/>
    <property type="project" value="UniProtKB-KW"/>
</dbReference>
<keyword evidence="2" id="KW-0804">Transcription</keyword>
<dbReference type="Gene3D" id="1.25.70.10">
    <property type="entry name" value="Transcription termination factor 3, mitochondrial"/>
    <property type="match status" value="1"/>
</dbReference>
<keyword evidence="3" id="KW-0809">Transit peptide</keyword>
<dbReference type="InterPro" id="IPR003690">
    <property type="entry name" value="MTERF"/>
</dbReference>
<dbReference type="PANTHER" id="PTHR11439">
    <property type="entry name" value="GAG-POL-RELATED RETROTRANSPOSON"/>
    <property type="match status" value="1"/>
</dbReference>
<evidence type="ECO:0000256" key="3">
    <source>
        <dbReference type="ARBA" id="ARBA00022946"/>
    </source>
</evidence>
<reference evidence="4" key="1">
    <citation type="submission" date="2023-03" db="EMBL/GenBank/DDBJ databases">
        <title>Chromosome-scale reference genome and RAD-based genetic map of yellow starthistle (Centaurea solstitialis) reveal putative structural variation and QTLs associated with invader traits.</title>
        <authorList>
            <person name="Reatini B."/>
            <person name="Cang F.A."/>
            <person name="Jiang Q."/>
            <person name="Mckibben M.T.W."/>
            <person name="Barker M.S."/>
            <person name="Rieseberg L.H."/>
            <person name="Dlugosch K.M."/>
        </authorList>
    </citation>
    <scope>NUCLEOTIDE SEQUENCE</scope>
    <source>
        <strain evidence="4">CAN-66</strain>
        <tissue evidence="4">Leaf</tissue>
    </source>
</reference>
<comment type="caution">
    <text evidence="4">The sequence shown here is derived from an EMBL/GenBank/DDBJ whole genome shotgun (WGS) entry which is preliminary data.</text>
</comment>
<comment type="similarity">
    <text evidence="1">Belongs to the mTERF family.</text>
</comment>
<keyword evidence="2" id="KW-0805">Transcription regulation</keyword>
<dbReference type="PANTHER" id="PTHR11439:SF524">
    <property type="entry name" value="RNA-DIRECTED DNA POLYMERASE, PROTEIN KINASE RLK-PELLE-DLSV FAMILY"/>
    <property type="match status" value="1"/>
</dbReference>
<dbReference type="Proteomes" id="UP001172457">
    <property type="component" value="Chromosome 2"/>
</dbReference>
<evidence type="ECO:0000313" key="5">
    <source>
        <dbReference type="Proteomes" id="UP001172457"/>
    </source>
</evidence>